<proteinExistence type="predicted"/>
<organism evidence="2">
    <name type="scientific">Timema californicum</name>
    <name type="common">California timema</name>
    <name type="synonym">Walking stick</name>
    <dbReference type="NCBI Taxonomy" id="61474"/>
    <lineage>
        <taxon>Eukaryota</taxon>
        <taxon>Metazoa</taxon>
        <taxon>Ecdysozoa</taxon>
        <taxon>Arthropoda</taxon>
        <taxon>Hexapoda</taxon>
        <taxon>Insecta</taxon>
        <taxon>Pterygota</taxon>
        <taxon>Neoptera</taxon>
        <taxon>Polyneoptera</taxon>
        <taxon>Phasmatodea</taxon>
        <taxon>Timematodea</taxon>
        <taxon>Timematoidea</taxon>
        <taxon>Timematidae</taxon>
        <taxon>Timema</taxon>
    </lineage>
</organism>
<dbReference type="EMBL" id="OE198556">
    <property type="protein sequence ID" value="CAD7580291.1"/>
    <property type="molecule type" value="Genomic_DNA"/>
</dbReference>
<protein>
    <submittedName>
        <fullName evidence="2">(California timema) hypothetical protein</fullName>
    </submittedName>
</protein>
<name>A0A7R9JJ61_TIMCA</name>
<evidence type="ECO:0000256" key="1">
    <source>
        <dbReference type="SAM" id="MobiDB-lite"/>
    </source>
</evidence>
<feature type="region of interest" description="Disordered" evidence="1">
    <location>
        <begin position="206"/>
        <end position="232"/>
    </location>
</feature>
<evidence type="ECO:0000313" key="2">
    <source>
        <dbReference type="EMBL" id="CAD7580291.1"/>
    </source>
</evidence>
<gene>
    <name evidence="2" type="ORF">TCMB3V08_LOCUS12824</name>
</gene>
<accession>A0A7R9JJ61</accession>
<reference evidence="2" key="1">
    <citation type="submission" date="2020-11" db="EMBL/GenBank/DDBJ databases">
        <authorList>
            <person name="Tran Van P."/>
        </authorList>
    </citation>
    <scope>NUCLEOTIDE SEQUENCE</scope>
</reference>
<feature type="compositionally biased region" description="Basic and acidic residues" evidence="1">
    <location>
        <begin position="221"/>
        <end position="232"/>
    </location>
</feature>
<dbReference type="AlphaFoldDB" id="A0A7R9JJ61"/>
<sequence length="232" mass="25342">MGLLEGLGSAPVSLRQWRSMTCFSNGGAQVETALFHLTVRAERLGGGRGILYSPPPWPDGRSWVALSRSLVGIRRENLKGSGEPSHFLNSSGTQDSHQMVQAALTGRRADNVTTESSPEVKEGFGNQINLCRDGGLNPGRQYRILTPYPLDRQVTQYIVTNVIPPFRDSSILSVMCNLTVLPEIRGAGDTTSCREDVRIDRTGGNTMMLDETTFGPNRSQVEGRSHQERLGG</sequence>